<dbReference type="GO" id="GO:0016787">
    <property type="term" value="F:hydrolase activity"/>
    <property type="evidence" value="ECO:0007669"/>
    <property type="project" value="UniProtKB-KW"/>
</dbReference>
<keyword evidence="4" id="KW-0540">Nuclease</keyword>
<gene>
    <name evidence="9" type="ORF">C6Q15_10435</name>
</gene>
<dbReference type="Proteomes" id="UP000238982">
    <property type="component" value="Unassembled WGS sequence"/>
</dbReference>
<evidence type="ECO:0000256" key="4">
    <source>
        <dbReference type="ARBA" id="ARBA00022722"/>
    </source>
</evidence>
<reference evidence="9 10" key="1">
    <citation type="submission" date="2018-03" db="EMBL/GenBank/DDBJ databases">
        <authorList>
            <person name="Keele B.F."/>
        </authorList>
    </citation>
    <scope>NUCLEOTIDE SEQUENCE [LARGE SCALE GENOMIC DNA]</scope>
    <source>
        <strain evidence="9 10">AU19729</strain>
    </source>
</reference>
<organism evidence="9 10">
    <name type="scientific">Burkholderia multivorans</name>
    <dbReference type="NCBI Taxonomy" id="87883"/>
    <lineage>
        <taxon>Bacteria</taxon>
        <taxon>Pseudomonadati</taxon>
        <taxon>Pseudomonadota</taxon>
        <taxon>Betaproteobacteria</taxon>
        <taxon>Burkholderiales</taxon>
        <taxon>Burkholderiaceae</taxon>
        <taxon>Burkholderia</taxon>
        <taxon>Burkholderia cepacia complex</taxon>
    </lineage>
</organism>
<evidence type="ECO:0000256" key="3">
    <source>
        <dbReference type="ARBA" id="ARBA00022705"/>
    </source>
</evidence>
<comment type="similarity">
    <text evidence="2">Belongs to the phage GPA family.</text>
</comment>
<dbReference type="EMBL" id="PVGH01000046">
    <property type="protein sequence ID" value="PRF62018.1"/>
    <property type="molecule type" value="Genomic_DNA"/>
</dbReference>
<dbReference type="GO" id="GO:0004519">
    <property type="term" value="F:endonuclease activity"/>
    <property type="evidence" value="ECO:0007669"/>
    <property type="project" value="UniProtKB-KW"/>
</dbReference>
<feature type="compositionally biased region" description="Basic and acidic residues" evidence="7">
    <location>
        <begin position="591"/>
        <end position="600"/>
    </location>
</feature>
<comment type="caution">
    <text evidence="9">The sequence shown here is derived from an EMBL/GenBank/DDBJ whole genome shotgun (WGS) entry which is preliminary data.</text>
</comment>
<dbReference type="RefSeq" id="WP_105797047.1">
    <property type="nucleotide sequence ID" value="NZ_JAGSWF010000044.1"/>
</dbReference>
<keyword evidence="5" id="KW-0255">Endonuclease</keyword>
<evidence type="ECO:0000256" key="7">
    <source>
        <dbReference type="SAM" id="MobiDB-lite"/>
    </source>
</evidence>
<evidence type="ECO:0000256" key="2">
    <source>
        <dbReference type="ARBA" id="ARBA00009260"/>
    </source>
</evidence>
<evidence type="ECO:0000259" key="8">
    <source>
        <dbReference type="Pfam" id="PF05840"/>
    </source>
</evidence>
<keyword evidence="3" id="KW-0235">DNA replication</keyword>
<sequence length="600" mass="67839">MWVYARDASSVLSDIPETKVAFKRLPAKWFRRALRQAEEAGRASAAKHPVPGQTLADRLFDVSEAARAIREFLDEHAPAHLPVRPDANDHEICMKARRIANDVAMRSYALSLHDALIVARNACTTYGIDMPDCDHPAGQIARVRCELWWRRQLRKKHIRMLEHSNIRLHYVHRRAEPYASDEAVRRRIAQNRRNTRTLESVTVENELGQQFTLAELAAKGMSNKALKRGELFTRLRGLEELADDAKLRGVMFTLTCPSRFHAVRTTGGVVEPNPVYAELSPRDGQAYLRKVWQRIRAELKREGVVYFGMRVAEPHHDGCPHWHGLVFADKVERFCAVMRKHGLRDSGDEPGAQLHRVRFEMIDRAKGSAVGYVAKYISKNIDGHAVGDHKTQDGYVIQADMWDGDEITPSQRVEAWAALWGIRQFQQFGGAPVGVWRELRRVKEEDLPSEEEAPRIRAAWIAAQKTDEHAADWAEYSRAMGGIAGEARMVYVRHTVEHREGRYGIAPVRVPHGVEAIGIARIVDGLCAYSRETQIFVPSTRFEWRVVRRGGEAARPWTGVNNCTRSDRSGVADSSARAARASRNSVSGEVNDAKRGQRNL</sequence>
<accession>A0A2S9MST8</accession>
<name>A0A2S9MST8_9BURK</name>
<evidence type="ECO:0000256" key="5">
    <source>
        <dbReference type="ARBA" id="ARBA00022759"/>
    </source>
</evidence>
<keyword evidence="6" id="KW-0378">Hydrolase</keyword>
<feature type="compositionally biased region" description="Low complexity" evidence="7">
    <location>
        <begin position="571"/>
        <end position="588"/>
    </location>
</feature>
<dbReference type="Pfam" id="PF05840">
    <property type="entry name" value="Phage_GPA"/>
    <property type="match status" value="1"/>
</dbReference>
<dbReference type="InterPro" id="IPR008766">
    <property type="entry name" value="Replication_gene_A-like"/>
</dbReference>
<feature type="domain" description="Replication gene A protein-like" evidence="8">
    <location>
        <begin position="135"/>
        <end position="383"/>
    </location>
</feature>
<feature type="region of interest" description="Disordered" evidence="7">
    <location>
        <begin position="559"/>
        <end position="600"/>
    </location>
</feature>
<comment type="function">
    <text evidence="1">Possible endonuclease which induces a single-strand cut and initiates DNA replication.</text>
</comment>
<evidence type="ECO:0000256" key="1">
    <source>
        <dbReference type="ARBA" id="ARBA00003293"/>
    </source>
</evidence>
<evidence type="ECO:0000313" key="9">
    <source>
        <dbReference type="EMBL" id="PRF62018.1"/>
    </source>
</evidence>
<evidence type="ECO:0000313" key="10">
    <source>
        <dbReference type="Proteomes" id="UP000238982"/>
    </source>
</evidence>
<proteinExistence type="inferred from homology"/>
<evidence type="ECO:0000256" key="6">
    <source>
        <dbReference type="ARBA" id="ARBA00022801"/>
    </source>
</evidence>
<dbReference type="GO" id="GO:0006260">
    <property type="term" value="P:DNA replication"/>
    <property type="evidence" value="ECO:0007669"/>
    <property type="project" value="UniProtKB-KW"/>
</dbReference>
<dbReference type="AlphaFoldDB" id="A0A2S9MST8"/>
<protein>
    <submittedName>
        <fullName evidence="9">Replication protein</fullName>
    </submittedName>
</protein>